<dbReference type="GO" id="GO:0000981">
    <property type="term" value="F:DNA-binding transcription factor activity, RNA polymerase II-specific"/>
    <property type="evidence" value="ECO:0007669"/>
    <property type="project" value="InterPro"/>
</dbReference>
<dbReference type="OrthoDB" id="9930022at2759"/>
<dbReference type="PROSITE" id="PS50048">
    <property type="entry name" value="ZN2_CY6_FUNGAL_2"/>
    <property type="match status" value="1"/>
</dbReference>
<dbReference type="EMBL" id="JAGPXF010000003">
    <property type="protein sequence ID" value="KAH7252651.1"/>
    <property type="molecule type" value="Genomic_DNA"/>
</dbReference>
<dbReference type="InterPro" id="IPR036864">
    <property type="entry name" value="Zn2-C6_fun-type_DNA-bd_sf"/>
</dbReference>
<dbReference type="Gene3D" id="4.10.240.10">
    <property type="entry name" value="Zn(2)-C6 fungal-type DNA-binding domain"/>
    <property type="match status" value="1"/>
</dbReference>
<keyword evidence="1" id="KW-0539">Nucleus</keyword>
<protein>
    <recommendedName>
        <fullName evidence="2">Zn(2)-C6 fungal-type domain-containing protein</fullName>
    </recommendedName>
</protein>
<dbReference type="GO" id="GO:0008270">
    <property type="term" value="F:zinc ion binding"/>
    <property type="evidence" value="ECO:0007669"/>
    <property type="project" value="InterPro"/>
</dbReference>
<feature type="domain" description="Zn(2)-C6 fungal-type" evidence="2">
    <location>
        <begin position="8"/>
        <end position="38"/>
    </location>
</feature>
<accession>A0A8K0S190</accession>
<proteinExistence type="predicted"/>
<dbReference type="CDD" id="cd00067">
    <property type="entry name" value="GAL4"/>
    <property type="match status" value="1"/>
</dbReference>
<keyword evidence="4" id="KW-1185">Reference proteome</keyword>
<sequence>MPSLLKTSCNSCIAAKRRCSRAIPKCERCSQRSLDCQYAFPPSCQANSDWNMEDSVGLPLAVGNCTTDLCLPAQSGSVGIADADHLLMQPPDFTLSEVVGLTDFDNPHLDPTFEIPTPLQKRVLEFWPRLDDTQSWRFCAQMLLSFTKQFVQTGKNPFIGQTGSMPYSLATAFSICATYLARTDATNGIFQRLIVTEVRKLAIEIPHSSFERQLATLQAFLLYFTLMLFDGDAHLRTFAENQEDVLERATVVLQWQCLGLGGSLADSVADVSHETARRAVVVSYLLRGIYRVLQYKSCHIIPDLLSLPVSLHLPLTLGPCASGLQLHGQVDTGYVVTYNEFVQEWELGRLRRTDDFAQLLLVACKGLTRINPTSTGITQEAPINIASTFLS</sequence>
<reference evidence="3" key="1">
    <citation type="journal article" date="2021" name="Nat. Commun.">
        <title>Genetic determinants of endophytism in the Arabidopsis root mycobiome.</title>
        <authorList>
            <person name="Mesny F."/>
            <person name="Miyauchi S."/>
            <person name="Thiergart T."/>
            <person name="Pickel B."/>
            <person name="Atanasova L."/>
            <person name="Karlsson M."/>
            <person name="Huettel B."/>
            <person name="Barry K.W."/>
            <person name="Haridas S."/>
            <person name="Chen C."/>
            <person name="Bauer D."/>
            <person name="Andreopoulos W."/>
            <person name="Pangilinan J."/>
            <person name="LaButti K."/>
            <person name="Riley R."/>
            <person name="Lipzen A."/>
            <person name="Clum A."/>
            <person name="Drula E."/>
            <person name="Henrissat B."/>
            <person name="Kohler A."/>
            <person name="Grigoriev I.V."/>
            <person name="Martin F.M."/>
            <person name="Hacquard S."/>
        </authorList>
    </citation>
    <scope>NUCLEOTIDE SEQUENCE</scope>
    <source>
        <strain evidence="3">MPI-SDFR-AT-0068</strain>
    </source>
</reference>
<dbReference type="Proteomes" id="UP000813427">
    <property type="component" value="Unassembled WGS sequence"/>
</dbReference>
<name>A0A8K0S190_9HYPO</name>
<comment type="caution">
    <text evidence="3">The sequence shown here is derived from an EMBL/GenBank/DDBJ whole genome shotgun (WGS) entry which is preliminary data.</text>
</comment>
<evidence type="ECO:0000259" key="2">
    <source>
        <dbReference type="PROSITE" id="PS50048"/>
    </source>
</evidence>
<dbReference type="AlphaFoldDB" id="A0A8K0S190"/>
<dbReference type="SUPFAM" id="SSF57701">
    <property type="entry name" value="Zn2/Cys6 DNA-binding domain"/>
    <property type="match status" value="1"/>
</dbReference>
<dbReference type="SMART" id="SM00066">
    <property type="entry name" value="GAL4"/>
    <property type="match status" value="1"/>
</dbReference>
<evidence type="ECO:0000256" key="1">
    <source>
        <dbReference type="ARBA" id="ARBA00023242"/>
    </source>
</evidence>
<evidence type="ECO:0000313" key="4">
    <source>
        <dbReference type="Proteomes" id="UP000813427"/>
    </source>
</evidence>
<organism evidence="3 4">
    <name type="scientific">Fusarium tricinctum</name>
    <dbReference type="NCBI Taxonomy" id="61284"/>
    <lineage>
        <taxon>Eukaryota</taxon>
        <taxon>Fungi</taxon>
        <taxon>Dikarya</taxon>
        <taxon>Ascomycota</taxon>
        <taxon>Pezizomycotina</taxon>
        <taxon>Sordariomycetes</taxon>
        <taxon>Hypocreomycetidae</taxon>
        <taxon>Hypocreales</taxon>
        <taxon>Nectriaceae</taxon>
        <taxon>Fusarium</taxon>
        <taxon>Fusarium tricinctum species complex</taxon>
    </lineage>
</organism>
<evidence type="ECO:0000313" key="3">
    <source>
        <dbReference type="EMBL" id="KAH7252651.1"/>
    </source>
</evidence>
<gene>
    <name evidence="3" type="ORF">BKA59DRAFT_167106</name>
</gene>
<dbReference type="InterPro" id="IPR001138">
    <property type="entry name" value="Zn2Cys6_DnaBD"/>
</dbReference>